<dbReference type="GO" id="GO:0044781">
    <property type="term" value="P:bacterial-type flagellum organization"/>
    <property type="evidence" value="ECO:0007669"/>
    <property type="project" value="UniProtKB-UniRule"/>
</dbReference>
<dbReference type="PANTHER" id="PTHR38766">
    <property type="entry name" value="FLAGELLAR PROTEIN FLIO"/>
    <property type="match status" value="1"/>
</dbReference>
<comment type="similarity">
    <text evidence="6 7">Belongs to the FliO/MopB family.</text>
</comment>
<evidence type="ECO:0000256" key="8">
    <source>
        <dbReference type="SAM" id="SignalP"/>
    </source>
</evidence>
<proteinExistence type="inferred from homology"/>
<dbReference type="InterPro" id="IPR022781">
    <property type="entry name" value="Flagellar_biosynth_FliO"/>
</dbReference>
<evidence type="ECO:0000256" key="3">
    <source>
        <dbReference type="ARBA" id="ARBA00022989"/>
    </source>
</evidence>
<dbReference type="OrthoDB" id="5741235at2"/>
<evidence type="ECO:0000256" key="2">
    <source>
        <dbReference type="ARBA" id="ARBA00022692"/>
    </source>
</evidence>
<dbReference type="EMBL" id="CP001614">
    <property type="protein sequence ID" value="ACR12734.1"/>
    <property type="molecule type" value="Genomic_DNA"/>
</dbReference>
<dbReference type="eggNOG" id="COG3190">
    <property type="taxonomic scope" value="Bacteria"/>
</dbReference>
<protein>
    <recommendedName>
        <fullName evidence="7">Flagellar protein</fullName>
    </recommendedName>
</protein>
<keyword evidence="9" id="KW-0966">Cell projection</keyword>
<keyword evidence="4 7" id="KW-0472">Membrane</keyword>
<dbReference type="PANTHER" id="PTHR38766:SF1">
    <property type="entry name" value="FLAGELLAR PROTEIN FLIO"/>
    <property type="match status" value="1"/>
</dbReference>
<feature type="signal peptide" evidence="8">
    <location>
        <begin position="1"/>
        <end position="18"/>
    </location>
</feature>
<keyword evidence="9" id="KW-0282">Flagellum</keyword>
<keyword evidence="1 7" id="KW-1003">Cell membrane</keyword>
<evidence type="ECO:0000256" key="1">
    <source>
        <dbReference type="ARBA" id="ARBA00022475"/>
    </source>
</evidence>
<evidence type="ECO:0000256" key="4">
    <source>
        <dbReference type="ARBA" id="ARBA00023136"/>
    </source>
</evidence>
<feature type="chain" id="PRO_5002947129" description="Flagellar protein" evidence="8">
    <location>
        <begin position="19"/>
        <end position="167"/>
    </location>
</feature>
<dbReference type="Pfam" id="PF04347">
    <property type="entry name" value="FliO"/>
    <property type="match status" value="1"/>
</dbReference>
<keyword evidence="8" id="KW-0732">Signal</keyword>
<dbReference type="GO" id="GO:0005886">
    <property type="term" value="C:plasma membrane"/>
    <property type="evidence" value="ECO:0007669"/>
    <property type="project" value="UniProtKB-SubCell"/>
</dbReference>
<keyword evidence="5 7" id="KW-0975">Bacterial flagellum</keyword>
<keyword evidence="9" id="KW-0969">Cilium</keyword>
<evidence type="ECO:0000256" key="6">
    <source>
        <dbReference type="ARBA" id="ARBA00037937"/>
    </source>
</evidence>
<dbReference type="InterPro" id="IPR052205">
    <property type="entry name" value="FliO/MopB"/>
</dbReference>
<organism evidence="9 10">
    <name type="scientific">Teredinibacter turnerae (strain ATCC 39867 / T7901)</name>
    <dbReference type="NCBI Taxonomy" id="377629"/>
    <lineage>
        <taxon>Bacteria</taxon>
        <taxon>Pseudomonadati</taxon>
        <taxon>Pseudomonadota</taxon>
        <taxon>Gammaproteobacteria</taxon>
        <taxon>Cellvibrionales</taxon>
        <taxon>Cellvibrionaceae</taxon>
        <taxon>Teredinibacter</taxon>
    </lineage>
</organism>
<dbReference type="RefSeq" id="WP_015818846.1">
    <property type="nucleotide sequence ID" value="NC_012997.1"/>
</dbReference>
<name>C5BSG2_TERTT</name>
<keyword evidence="2 7" id="KW-0812">Transmembrane</keyword>
<dbReference type="NCBIfam" id="TIGR03500">
    <property type="entry name" value="FliO_TIGR"/>
    <property type="match status" value="1"/>
</dbReference>
<dbReference type="KEGG" id="ttu:TERTU_1352"/>
<evidence type="ECO:0000313" key="9">
    <source>
        <dbReference type="EMBL" id="ACR12734.1"/>
    </source>
</evidence>
<comment type="subcellular location">
    <subcellularLocation>
        <location evidence="7">Cell membrane</location>
    </subcellularLocation>
    <subcellularLocation>
        <location evidence="7">Bacterial flagellum basal body</location>
    </subcellularLocation>
</comment>
<gene>
    <name evidence="9" type="ordered locus">TERTU_1352</name>
</gene>
<dbReference type="GO" id="GO:0009425">
    <property type="term" value="C:bacterial-type flagellum basal body"/>
    <property type="evidence" value="ECO:0007669"/>
    <property type="project" value="UniProtKB-SubCell"/>
</dbReference>
<accession>C5BSG2</accession>
<keyword evidence="10" id="KW-1185">Reference proteome</keyword>
<dbReference type="Proteomes" id="UP000009080">
    <property type="component" value="Chromosome"/>
</dbReference>
<keyword evidence="3 7" id="KW-1133">Transmembrane helix</keyword>
<evidence type="ECO:0000256" key="5">
    <source>
        <dbReference type="ARBA" id="ARBA00023143"/>
    </source>
</evidence>
<evidence type="ECO:0000256" key="7">
    <source>
        <dbReference type="RuleBase" id="RU362064"/>
    </source>
</evidence>
<dbReference type="STRING" id="377629.TERTU_1352"/>
<dbReference type="AlphaFoldDB" id="C5BSG2"/>
<dbReference type="HOGENOM" id="CLU_113213_0_1_6"/>
<reference evidence="9 10" key="1">
    <citation type="journal article" date="2009" name="PLoS ONE">
        <title>The complete genome of Teredinibacter turnerae T7901: an intracellular endosymbiont of marine wood-boring bivalves (shipworms).</title>
        <authorList>
            <person name="Yang J.C."/>
            <person name="Madupu R."/>
            <person name="Durkin A.S."/>
            <person name="Ekborg N.A."/>
            <person name="Pedamallu C.S."/>
            <person name="Hostetler J.B."/>
            <person name="Radune D."/>
            <person name="Toms B.S."/>
            <person name="Henrissat B."/>
            <person name="Coutinho P.M."/>
            <person name="Schwarz S."/>
            <person name="Field L."/>
            <person name="Trindade-Silva A.E."/>
            <person name="Soares C.A.G."/>
            <person name="Elshahawi S."/>
            <person name="Hanora A."/>
            <person name="Schmidt E.W."/>
            <person name="Haygood M.G."/>
            <person name="Posfai J."/>
            <person name="Benner J."/>
            <person name="Madinger C."/>
            <person name="Nove J."/>
            <person name="Anton B."/>
            <person name="Chaudhary K."/>
            <person name="Foster J."/>
            <person name="Holman A."/>
            <person name="Kumar S."/>
            <person name="Lessard P.A."/>
            <person name="Luyten Y.A."/>
            <person name="Slatko B."/>
            <person name="Wood N."/>
            <person name="Wu B."/>
            <person name="Teplitski M."/>
            <person name="Mougous J.D."/>
            <person name="Ward N."/>
            <person name="Eisen J.A."/>
            <person name="Badger J.H."/>
            <person name="Distel D.L."/>
        </authorList>
    </citation>
    <scope>NUCLEOTIDE SEQUENCE [LARGE SCALE GENOMIC DNA]</scope>
    <source>
        <strain evidence="10">ATCC 39867 / T7901</strain>
    </source>
</reference>
<sequence length="167" mass="17370">MKNLLLMLCLLWMPLAIAQAGDVTNGGEQAATQEKADKITLVKPAARIAPSAAGVVGQVLGGLMAVIALIMVMAWLAKRMGYGGIASQGQLKIVASIPLGTREKAVIVDACGKTLLLGVAPGRVSFLHELDMQSPESVLETAQRPVSKGQDFSAYLKTIIGSGKNSA</sequence>
<feature type="transmembrane region" description="Helical" evidence="7">
    <location>
        <begin position="55"/>
        <end position="77"/>
    </location>
</feature>
<evidence type="ECO:0000313" key="10">
    <source>
        <dbReference type="Proteomes" id="UP000009080"/>
    </source>
</evidence>